<name>A0A1R4KEI7_9ACTN</name>
<keyword evidence="4" id="KW-1185">Reference proteome</keyword>
<dbReference type="Pfam" id="PF13385">
    <property type="entry name" value="Laminin_G_3"/>
    <property type="match status" value="1"/>
</dbReference>
<dbReference type="Gene3D" id="2.60.120.200">
    <property type="match status" value="1"/>
</dbReference>
<evidence type="ECO:0008006" key="5">
    <source>
        <dbReference type="Google" id="ProtNLM"/>
    </source>
</evidence>
<dbReference type="PROSITE" id="PS51318">
    <property type="entry name" value="TAT"/>
    <property type="match status" value="1"/>
</dbReference>
<gene>
    <name evidence="3" type="ORF">FM114_13670</name>
</gene>
<dbReference type="AlphaFoldDB" id="A0A1R4KEI7"/>
<evidence type="ECO:0000313" key="3">
    <source>
        <dbReference type="EMBL" id="SJN42708.1"/>
    </source>
</evidence>
<feature type="compositionally biased region" description="Low complexity" evidence="1">
    <location>
        <begin position="37"/>
        <end position="46"/>
    </location>
</feature>
<reference evidence="3 4" key="1">
    <citation type="submission" date="2017-02" db="EMBL/GenBank/DDBJ databases">
        <authorList>
            <person name="Peterson S.W."/>
        </authorList>
    </citation>
    <scope>NUCLEOTIDE SEQUENCE [LARGE SCALE GENOMIC DNA]</scope>
    <source>
        <strain evidence="3 4">LSP_Lj1</strain>
    </source>
</reference>
<dbReference type="InterPro" id="IPR013320">
    <property type="entry name" value="ConA-like_dom_sf"/>
</dbReference>
<feature type="region of interest" description="Disordered" evidence="1">
    <location>
        <begin position="24"/>
        <end position="50"/>
    </location>
</feature>
<accession>A0A1R4KEI7</accession>
<dbReference type="PROSITE" id="PS51257">
    <property type="entry name" value="PROKAR_LIPOPROTEIN"/>
    <property type="match status" value="1"/>
</dbReference>
<dbReference type="OrthoDB" id="505641at2"/>
<dbReference type="InterPro" id="IPR006311">
    <property type="entry name" value="TAT_signal"/>
</dbReference>
<dbReference type="RefSeq" id="WP_094765698.1">
    <property type="nucleotide sequence ID" value="NZ_FUKQ01000049.1"/>
</dbReference>
<organism evidence="3 4">
    <name type="scientific">Luteococcus japonicus LSP_Lj1</name>
    <dbReference type="NCBI Taxonomy" id="1255658"/>
    <lineage>
        <taxon>Bacteria</taxon>
        <taxon>Bacillati</taxon>
        <taxon>Actinomycetota</taxon>
        <taxon>Actinomycetes</taxon>
        <taxon>Propionibacteriales</taxon>
        <taxon>Propionibacteriaceae</taxon>
        <taxon>Luteococcus</taxon>
    </lineage>
</organism>
<evidence type="ECO:0000313" key="4">
    <source>
        <dbReference type="Proteomes" id="UP000188342"/>
    </source>
</evidence>
<feature type="signal peptide" evidence="2">
    <location>
        <begin position="1"/>
        <end position="23"/>
    </location>
</feature>
<protein>
    <recommendedName>
        <fullName evidence="5">LamG-like jellyroll fold domain-containing protein</fullName>
    </recommendedName>
</protein>
<dbReference type="EMBL" id="FUKQ01000049">
    <property type="protein sequence ID" value="SJN42708.1"/>
    <property type="molecule type" value="Genomic_DNA"/>
</dbReference>
<dbReference type="Proteomes" id="UP000188342">
    <property type="component" value="Unassembled WGS sequence"/>
</dbReference>
<sequence>MTSTNRRTFLALGAAGVTATAVAGCSDDEQPTPSPTPATSQDATPTVTPGGLKEAVLADKPLLYLDFQDDADAKNPADQSGNKRKAVLHGKMWWPNDALSLAAPNAVGRAFYSGVSNDEAWIEIPDARTWLAEAPKTGLTVEMWLCQDEPNFNQTLFKLHSTSDETGWSIGLRQEGNGLAAEGPGYKAVELDSAKLPKAWHHVAMSIDAKGAVTGYVDGKQIGTGSIGLFVGKVKSATVGTKDGKGASLSGQWSHYAIYGSPLSADRIKAHHDAGVQKVDPAIRGVDWWFGGPAYYKQFTNAEVLADEKRFHVAEWWMNAFDEDLPTEKKYADGAVVVDPQVTPEGLRKAGIWTIRTTGMDMTGKPGAETVGWLPEDEADMATEKMAKMEENLKKHPRGYLAYSNFGTGVTISSIDRYRVRPLVDRPNLHQVSADLYSYCFSPKVCQQVEDAWGVPKEIARRAAIHGMTVERCRAFLTRPRPVWGLVALGHGGVTAPGEPGWSSVPSADEVEGAMMSCILGGASGILLFPQTFPDSKKAPVWNAKTAYKAGDTVRDPKETHRFWYARVEPKQGVDPNTVTDDTWLSWRPGVFGVRDKDHFARGVSDRVEQVKARLQTHAPVFNARSVHKTFNDKLYTRYWPTTPDGNSYLLAMQKIEHYSGEYQLQLPEGVDAKQVEVVDADRTLEVKDGVFTDSFAHEWEHRLYRWKA</sequence>
<keyword evidence="2" id="KW-0732">Signal</keyword>
<feature type="chain" id="PRO_5012119516" description="LamG-like jellyroll fold domain-containing protein" evidence="2">
    <location>
        <begin position="24"/>
        <end position="709"/>
    </location>
</feature>
<evidence type="ECO:0000256" key="1">
    <source>
        <dbReference type="SAM" id="MobiDB-lite"/>
    </source>
</evidence>
<proteinExistence type="predicted"/>
<evidence type="ECO:0000256" key="2">
    <source>
        <dbReference type="SAM" id="SignalP"/>
    </source>
</evidence>
<dbReference type="STRING" id="1255658.FM114_13670"/>
<dbReference type="SUPFAM" id="SSF49899">
    <property type="entry name" value="Concanavalin A-like lectins/glucanases"/>
    <property type="match status" value="1"/>
</dbReference>